<evidence type="ECO:0000256" key="6">
    <source>
        <dbReference type="ARBA" id="ARBA00022827"/>
    </source>
</evidence>
<feature type="binding site" evidence="12">
    <location>
        <position position="228"/>
    </location>
    <ligand>
        <name>[2Fe-2S] cluster</name>
        <dbReference type="ChEBI" id="CHEBI:190135"/>
    </ligand>
</feature>
<comment type="cofactor">
    <cofactor evidence="12">
        <name>[2Fe-2S] cluster</name>
        <dbReference type="ChEBI" id="CHEBI:190135"/>
    </cofactor>
    <text evidence="12">Binds 1 [2Fe-2S] cluster per subunit.</text>
</comment>
<evidence type="ECO:0000256" key="5">
    <source>
        <dbReference type="ARBA" id="ARBA00022723"/>
    </source>
</evidence>
<feature type="binding site" evidence="12">
    <location>
        <position position="223"/>
    </location>
    <ligand>
        <name>[2Fe-2S] cluster</name>
        <dbReference type="ChEBI" id="CHEBI:190135"/>
    </ligand>
</feature>
<keyword evidence="6 11" id="KW-0274">FAD</keyword>
<dbReference type="GO" id="GO:0016491">
    <property type="term" value="F:oxidoreductase activity"/>
    <property type="evidence" value="ECO:0007669"/>
    <property type="project" value="InterPro"/>
</dbReference>
<evidence type="ECO:0000259" key="13">
    <source>
        <dbReference type="PROSITE" id="PS51384"/>
    </source>
</evidence>
<dbReference type="InterPro" id="IPR050353">
    <property type="entry name" value="PyrK_electron_transfer"/>
</dbReference>
<gene>
    <name evidence="14" type="ORF">HMPREF0647_02215</name>
</gene>
<dbReference type="PANTHER" id="PTHR43513">
    <property type="entry name" value="DIHYDROOROTATE DEHYDROGENASE B (NAD(+)), ELECTRON TRANSFER SUBUNIT"/>
    <property type="match status" value="1"/>
</dbReference>
<dbReference type="GeneID" id="78530313"/>
<dbReference type="InterPro" id="IPR037117">
    <property type="entry name" value="Dihydroorotate_DH_ele_sf"/>
</dbReference>
<dbReference type="InterPro" id="IPR017938">
    <property type="entry name" value="Riboflavin_synthase-like_b-brl"/>
</dbReference>
<keyword evidence="3 11" id="KW-0285">Flavoprotein</keyword>
<dbReference type="InterPro" id="IPR039261">
    <property type="entry name" value="FNR_nucleotide-bd"/>
</dbReference>
<keyword evidence="4 12" id="KW-0001">2Fe-2S</keyword>
<comment type="caution">
    <text evidence="14">The sequence shown here is derived from an EMBL/GenBank/DDBJ whole genome shotgun (WGS) entry which is preliminary data.</text>
</comment>
<comment type="similarity">
    <text evidence="1">Belongs to the PyrK family.</text>
</comment>
<keyword evidence="7" id="KW-0249">Electron transport</keyword>
<evidence type="ECO:0000256" key="11">
    <source>
        <dbReference type="PIRSR" id="PIRSR006816-1"/>
    </source>
</evidence>
<dbReference type="OrthoDB" id="9789468at2"/>
<proteinExistence type="inferred from homology"/>
<evidence type="ECO:0000313" key="14">
    <source>
        <dbReference type="EMBL" id="KGF45474.1"/>
    </source>
</evidence>
<dbReference type="CDD" id="cd06218">
    <property type="entry name" value="DHOD_e_trans"/>
    <property type="match status" value="1"/>
</dbReference>
<keyword evidence="5 12" id="KW-0479">Metal-binding</keyword>
<dbReference type="InterPro" id="IPR017927">
    <property type="entry name" value="FAD-bd_FR_type"/>
</dbReference>
<dbReference type="Gene3D" id="2.40.30.10">
    <property type="entry name" value="Translation factors"/>
    <property type="match status" value="1"/>
</dbReference>
<feature type="binding site" evidence="11">
    <location>
        <begin position="78"/>
        <end position="79"/>
    </location>
    <ligand>
        <name>FAD</name>
        <dbReference type="ChEBI" id="CHEBI:57692"/>
    </ligand>
</feature>
<evidence type="ECO:0000256" key="9">
    <source>
        <dbReference type="ARBA" id="ARBA00023014"/>
    </source>
</evidence>
<dbReference type="SUPFAM" id="SSF52343">
    <property type="entry name" value="Ferredoxin reductase-like, C-terminal NADP-linked domain"/>
    <property type="match status" value="1"/>
</dbReference>
<dbReference type="Gene3D" id="3.40.50.80">
    <property type="entry name" value="Nucleotide-binding domain of ferredoxin-NADP reductase (FNR) module"/>
    <property type="match status" value="1"/>
</dbReference>
<dbReference type="GO" id="GO:0051537">
    <property type="term" value="F:2 iron, 2 sulfur cluster binding"/>
    <property type="evidence" value="ECO:0007669"/>
    <property type="project" value="UniProtKB-KW"/>
</dbReference>
<dbReference type="PIRSF" id="PIRSF006816">
    <property type="entry name" value="Cyc3_hyd_g"/>
    <property type="match status" value="1"/>
</dbReference>
<evidence type="ECO:0000313" key="15">
    <source>
        <dbReference type="Proteomes" id="UP000029525"/>
    </source>
</evidence>
<dbReference type="PANTHER" id="PTHR43513:SF3">
    <property type="entry name" value="DIHYDROOROTATE DEHYDROGENASE B (NAD(+)), ELECTRON TRANSFER SUBUNIT-RELATED"/>
    <property type="match status" value="1"/>
</dbReference>
<name>A0A096CJH0_9BACT</name>
<evidence type="ECO:0000256" key="4">
    <source>
        <dbReference type="ARBA" id="ARBA00022714"/>
    </source>
</evidence>
<dbReference type="SUPFAM" id="SSF63380">
    <property type="entry name" value="Riboflavin synthase domain-like"/>
    <property type="match status" value="1"/>
</dbReference>
<dbReference type="AlphaFoldDB" id="A0A096CJH0"/>
<keyword evidence="8 12" id="KW-0408">Iron</keyword>
<dbReference type="InterPro" id="IPR019480">
    <property type="entry name" value="Dihydroorotate_DH_Fe-S-bd"/>
</dbReference>
<feature type="binding site" evidence="12">
    <location>
        <position position="243"/>
    </location>
    <ligand>
        <name>[2Fe-2S] cluster</name>
        <dbReference type="ChEBI" id="CHEBI:190135"/>
    </ligand>
</feature>
<evidence type="ECO:0000256" key="3">
    <source>
        <dbReference type="ARBA" id="ARBA00022630"/>
    </source>
</evidence>
<feature type="binding site" evidence="12">
    <location>
        <position position="231"/>
    </location>
    <ligand>
        <name>[2Fe-2S] cluster</name>
        <dbReference type="ChEBI" id="CHEBI:190135"/>
    </ligand>
</feature>
<evidence type="ECO:0000256" key="10">
    <source>
        <dbReference type="ARBA" id="ARBA00034078"/>
    </source>
</evidence>
<evidence type="ECO:0000256" key="1">
    <source>
        <dbReference type="ARBA" id="ARBA00006422"/>
    </source>
</evidence>
<protein>
    <submittedName>
        <fullName evidence="14">Diguanylate cyclase</fullName>
    </submittedName>
</protein>
<dbReference type="Gene3D" id="2.10.240.10">
    <property type="entry name" value="Dihydroorotate dehydrogenase, electron transfer subunit"/>
    <property type="match status" value="1"/>
</dbReference>
<sequence>MKKFLLDLTVTSFEQLNDRYFLIKLFSDVPMPEVAPGQFVEVRVDHSPATYLRRPISIHFVDYDKNELWLLIAKVGEGTKTLSYLKEGDKLNCLFPLGKGFNMEDVKGKNILLVGGGVGVAPMLYYGKLIKKQGGYPTFLLGYRTKADIMQMVAFAQYGEICITTEDGTAGEKGFVTQHSILNKVKFDRIATCGPKPMMMAIAQYAKQTQIPCEASLENLMACGLGACLCCVEKTIDGNLCVCKEGPVFNIDRLQWYF</sequence>
<dbReference type="Proteomes" id="UP000029525">
    <property type="component" value="Unassembled WGS sequence"/>
</dbReference>
<accession>A0A096CJH0</accession>
<dbReference type="Pfam" id="PF10418">
    <property type="entry name" value="DHODB_Fe-S_bind"/>
    <property type="match status" value="1"/>
</dbReference>
<evidence type="ECO:0000256" key="8">
    <source>
        <dbReference type="ARBA" id="ARBA00023004"/>
    </source>
</evidence>
<keyword evidence="9 12" id="KW-0411">Iron-sulfur</keyword>
<dbReference type="GO" id="GO:0006221">
    <property type="term" value="P:pyrimidine nucleotide biosynthetic process"/>
    <property type="evidence" value="ECO:0007669"/>
    <property type="project" value="InterPro"/>
</dbReference>
<dbReference type="InterPro" id="IPR012165">
    <property type="entry name" value="Cyt_c3_hydrogenase_gsu"/>
</dbReference>
<evidence type="ECO:0000256" key="12">
    <source>
        <dbReference type="PIRSR" id="PIRSR006816-2"/>
    </source>
</evidence>
<comment type="cofactor">
    <cofactor evidence="11">
        <name>FAD</name>
        <dbReference type="ChEBI" id="CHEBI:57692"/>
    </cofactor>
    <text evidence="11">Binds 1 FAD per subunit.</text>
</comment>
<reference evidence="14 15" key="1">
    <citation type="submission" date="2014-07" db="EMBL/GenBank/DDBJ databases">
        <authorList>
            <person name="McCorrison J."/>
            <person name="Sanka R."/>
            <person name="Torralba M."/>
            <person name="Gillis M."/>
            <person name="Haft D.H."/>
            <person name="Methe B."/>
            <person name="Sutton G."/>
            <person name="Nelson K.E."/>
        </authorList>
    </citation>
    <scope>NUCLEOTIDE SEQUENCE [LARGE SCALE GENOMIC DNA]</scope>
    <source>
        <strain evidence="14 15">DNF00320</strain>
    </source>
</reference>
<dbReference type="PROSITE" id="PS51384">
    <property type="entry name" value="FAD_FR"/>
    <property type="match status" value="1"/>
</dbReference>
<feature type="domain" description="FAD-binding FR-type" evidence="13">
    <location>
        <begin position="3"/>
        <end position="103"/>
    </location>
</feature>
<dbReference type="RefSeq" id="WP_004337353.1">
    <property type="nucleotide sequence ID" value="NZ_JRNQ01000013.1"/>
</dbReference>
<keyword evidence="2" id="KW-0813">Transport</keyword>
<dbReference type="GO" id="GO:0046872">
    <property type="term" value="F:metal ion binding"/>
    <property type="evidence" value="ECO:0007669"/>
    <property type="project" value="UniProtKB-KW"/>
</dbReference>
<dbReference type="EMBL" id="JRNQ01000013">
    <property type="protein sequence ID" value="KGF45474.1"/>
    <property type="molecule type" value="Genomic_DNA"/>
</dbReference>
<comment type="cofactor">
    <cofactor evidence="10">
        <name>[2Fe-2S] cluster</name>
        <dbReference type="ChEBI" id="CHEBI:190135"/>
    </cofactor>
</comment>
<feature type="binding site" evidence="11">
    <location>
        <begin position="54"/>
        <end position="57"/>
    </location>
    <ligand>
        <name>FAD</name>
        <dbReference type="ChEBI" id="CHEBI:57692"/>
    </ligand>
</feature>
<evidence type="ECO:0000256" key="2">
    <source>
        <dbReference type="ARBA" id="ARBA00022448"/>
    </source>
</evidence>
<organism evidence="14 15">
    <name type="scientific">Prevotella bivia DNF00320</name>
    <dbReference type="NCBI Taxonomy" id="1401068"/>
    <lineage>
        <taxon>Bacteria</taxon>
        <taxon>Pseudomonadati</taxon>
        <taxon>Bacteroidota</taxon>
        <taxon>Bacteroidia</taxon>
        <taxon>Bacteroidales</taxon>
        <taxon>Prevotellaceae</taxon>
        <taxon>Prevotella</taxon>
    </lineage>
</organism>
<dbReference type="GO" id="GO:0050660">
    <property type="term" value="F:flavin adenine dinucleotide binding"/>
    <property type="evidence" value="ECO:0007669"/>
    <property type="project" value="InterPro"/>
</dbReference>
<evidence type="ECO:0000256" key="7">
    <source>
        <dbReference type="ARBA" id="ARBA00022982"/>
    </source>
</evidence>